<protein>
    <recommendedName>
        <fullName evidence="3">Peptidase M15A C-terminal domain-containing protein</fullName>
    </recommendedName>
</protein>
<organism evidence="1 2">
    <name type="scientific">Prevotella herbatica</name>
    <dbReference type="NCBI Taxonomy" id="2801997"/>
    <lineage>
        <taxon>Bacteria</taxon>
        <taxon>Pseudomonadati</taxon>
        <taxon>Bacteroidota</taxon>
        <taxon>Bacteroidia</taxon>
        <taxon>Bacteroidales</taxon>
        <taxon>Prevotellaceae</taxon>
        <taxon>Prevotella</taxon>
    </lineage>
</organism>
<proteinExistence type="predicted"/>
<keyword evidence="2" id="KW-1185">Reference proteome</keyword>
<dbReference type="Proteomes" id="UP001319045">
    <property type="component" value="Chromosome"/>
</dbReference>
<name>A0ABM7P1C8_9BACT</name>
<gene>
    <name evidence="1" type="ORF">prwr041_24670</name>
</gene>
<evidence type="ECO:0008006" key="3">
    <source>
        <dbReference type="Google" id="ProtNLM"/>
    </source>
</evidence>
<accession>A0ABM7P1C8</accession>
<dbReference type="SUPFAM" id="SSF55166">
    <property type="entry name" value="Hedgehog/DD-peptidase"/>
    <property type="match status" value="1"/>
</dbReference>
<reference evidence="1 2" key="1">
    <citation type="journal article" date="2022" name="Int. J. Syst. Evol. Microbiol.">
        <title>Prevotella herbatica sp. nov., a plant polysaccharide-decomposing anaerobic bacterium isolated from a methanogenic reactor.</title>
        <authorList>
            <person name="Uek A."/>
            <person name="Tonouchi A."/>
            <person name="Kaku N."/>
            <person name="Ueki K."/>
        </authorList>
    </citation>
    <scope>NUCLEOTIDE SEQUENCE [LARGE SCALE GENOMIC DNA]</scope>
    <source>
        <strain evidence="1 2">WR041</strain>
    </source>
</reference>
<dbReference type="InterPro" id="IPR009045">
    <property type="entry name" value="Zn_M74/Hedgehog-like"/>
</dbReference>
<dbReference type="InterPro" id="IPR043769">
    <property type="entry name" value="DUF5715"/>
</dbReference>
<dbReference type="Pfam" id="PF18979">
    <property type="entry name" value="DUF5715"/>
    <property type="match status" value="1"/>
</dbReference>
<sequence>MTKNEVYKIMKISKNRFLQGFGIIVVFLGIIRCSFPNVVKTHISVSKSDSSCNKPTESANKSIEKTDEFSLKIPVASKFFNKDGSLVKNKIYSVPNFGIAFPDQNDVQLISAKKYGVNPVQNRNEAEQRIGELVYIGSNPYYYVDNLKSSIPYLVPRAAVLLQDIARNFFDSLQVKRIPLHKIIITSVMRSKSDVQKLRSHNGNATQNSCHLYGTTVDVCYNRYKTVEAPGENRRKVRNDTLKWVLSEVLNDMREQNRCHIKYEVHQGCFHITVK</sequence>
<dbReference type="EMBL" id="AP024484">
    <property type="protein sequence ID" value="BCS86574.1"/>
    <property type="molecule type" value="Genomic_DNA"/>
</dbReference>
<evidence type="ECO:0000313" key="2">
    <source>
        <dbReference type="Proteomes" id="UP001319045"/>
    </source>
</evidence>
<evidence type="ECO:0000313" key="1">
    <source>
        <dbReference type="EMBL" id="BCS86574.1"/>
    </source>
</evidence>